<dbReference type="Gene3D" id="2.40.50.140">
    <property type="entry name" value="Nucleic acid-binding proteins"/>
    <property type="match status" value="1"/>
</dbReference>
<comment type="caution">
    <text evidence="2">The sequence shown here is derived from an EMBL/GenBank/DDBJ whole genome shotgun (WGS) entry which is preliminary data.</text>
</comment>
<keyword evidence="1" id="KW-0472">Membrane</keyword>
<keyword evidence="1" id="KW-0812">Transmembrane</keyword>
<reference evidence="2 3" key="1">
    <citation type="submission" date="2015-03" db="EMBL/GenBank/DDBJ databases">
        <title>Genome sequence of Tenacibaculum sp. S2-2, isolated from intestinal microbiota of sea cucumber, Apostichopus japonicas.</title>
        <authorList>
            <person name="Shao Z."/>
            <person name="Wang L."/>
            <person name="Li X."/>
        </authorList>
    </citation>
    <scope>NUCLEOTIDE SEQUENCE [LARGE SCALE GENOMIC DNA]</scope>
    <source>
        <strain evidence="2 3">S2-2</strain>
    </source>
</reference>
<sequence>MTLHDLVFSTINAPLTILLILLAAYRFVTMLFGLDLDFDMDFDIDADFDTDASFDASGLDLEDVSNIELKNETIVRNKRKELKWWQVLLIYFNFAELPFLFTFTSWIFFWWAITVISTYLTGSYDNSFGLIFFFAAIIPALILNKIFTTPFKAVFKKLERKGVSALDLIGRKGELLSNISGNKLGSVKLFVNNDPINIYARSLDGSSIESGKEILIIKESDDKKYYYIQLYK</sequence>
<dbReference type="OrthoDB" id="1142957at2"/>
<feature type="transmembrane region" description="Helical" evidence="1">
    <location>
        <begin position="128"/>
        <end position="147"/>
    </location>
</feature>
<feature type="transmembrane region" description="Helical" evidence="1">
    <location>
        <begin position="88"/>
        <end position="113"/>
    </location>
</feature>
<keyword evidence="3" id="KW-1185">Reference proteome</keyword>
<dbReference type="InParanoid" id="A0A1Y2PBR0"/>
<proteinExistence type="predicted"/>
<evidence type="ECO:0000313" key="3">
    <source>
        <dbReference type="Proteomes" id="UP000194221"/>
    </source>
</evidence>
<evidence type="ECO:0000256" key="1">
    <source>
        <dbReference type="SAM" id="Phobius"/>
    </source>
</evidence>
<dbReference type="RefSeq" id="WP_086030375.1">
    <property type="nucleotide sequence ID" value="NZ_LAPZ01000005.1"/>
</dbReference>
<dbReference type="AlphaFoldDB" id="A0A1Y2PBR0"/>
<name>A0A1Y2PBR0_9FLAO</name>
<accession>A0A1Y2PBR0</accession>
<protein>
    <submittedName>
        <fullName evidence="2">Membrane protein</fullName>
    </submittedName>
</protein>
<dbReference type="EMBL" id="LAPZ01000005">
    <property type="protein sequence ID" value="OSY87914.1"/>
    <property type="molecule type" value="Genomic_DNA"/>
</dbReference>
<evidence type="ECO:0000313" key="2">
    <source>
        <dbReference type="EMBL" id="OSY87914.1"/>
    </source>
</evidence>
<dbReference type="STRING" id="1635173.WH52_07680"/>
<dbReference type="InterPro" id="IPR012340">
    <property type="entry name" value="NA-bd_OB-fold"/>
</dbReference>
<dbReference type="Proteomes" id="UP000194221">
    <property type="component" value="Unassembled WGS sequence"/>
</dbReference>
<feature type="transmembrane region" description="Helical" evidence="1">
    <location>
        <begin position="6"/>
        <end position="28"/>
    </location>
</feature>
<keyword evidence="1" id="KW-1133">Transmembrane helix</keyword>
<organism evidence="2 3">
    <name type="scientific">Tenacibaculum holothuriorum</name>
    <dbReference type="NCBI Taxonomy" id="1635173"/>
    <lineage>
        <taxon>Bacteria</taxon>
        <taxon>Pseudomonadati</taxon>
        <taxon>Bacteroidota</taxon>
        <taxon>Flavobacteriia</taxon>
        <taxon>Flavobacteriales</taxon>
        <taxon>Flavobacteriaceae</taxon>
        <taxon>Tenacibaculum</taxon>
    </lineage>
</organism>
<gene>
    <name evidence="2" type="ORF">WH52_07680</name>
</gene>